<organism evidence="7 8">
    <name type="scientific">Mesorhizobium neociceri</name>
    <dbReference type="NCBI Taxonomy" id="1307853"/>
    <lineage>
        <taxon>Bacteria</taxon>
        <taxon>Pseudomonadati</taxon>
        <taxon>Pseudomonadota</taxon>
        <taxon>Alphaproteobacteria</taxon>
        <taxon>Hyphomicrobiales</taxon>
        <taxon>Phyllobacteriaceae</taxon>
        <taxon>Mesorhizobium</taxon>
    </lineage>
</organism>
<feature type="transmembrane region" description="Helical" evidence="5">
    <location>
        <begin position="153"/>
        <end position="174"/>
    </location>
</feature>
<feature type="transmembrane region" description="Helical" evidence="5">
    <location>
        <begin position="26"/>
        <end position="48"/>
    </location>
</feature>
<accession>A0A838BDN3</accession>
<evidence type="ECO:0000256" key="3">
    <source>
        <dbReference type="ARBA" id="ARBA00022989"/>
    </source>
</evidence>
<dbReference type="CDD" id="cd17393">
    <property type="entry name" value="MFS_MosC_like"/>
    <property type="match status" value="1"/>
</dbReference>
<dbReference type="Pfam" id="PF07690">
    <property type="entry name" value="MFS_1"/>
    <property type="match status" value="1"/>
</dbReference>
<feature type="transmembrane region" description="Helical" evidence="5">
    <location>
        <begin position="285"/>
        <end position="301"/>
    </location>
</feature>
<dbReference type="Gene3D" id="1.20.1250.20">
    <property type="entry name" value="MFS general substrate transporter like domains"/>
    <property type="match status" value="2"/>
</dbReference>
<dbReference type="PANTHER" id="PTHR23514">
    <property type="entry name" value="BYPASS OF STOP CODON PROTEIN 6"/>
    <property type="match status" value="1"/>
</dbReference>
<dbReference type="Proteomes" id="UP000558284">
    <property type="component" value="Unassembled WGS sequence"/>
</dbReference>
<feature type="transmembrane region" description="Helical" evidence="5">
    <location>
        <begin position="214"/>
        <end position="232"/>
    </location>
</feature>
<gene>
    <name evidence="7" type="ORF">H0241_31165</name>
</gene>
<proteinExistence type="predicted"/>
<feature type="transmembrane region" description="Helical" evidence="5">
    <location>
        <begin position="89"/>
        <end position="106"/>
    </location>
</feature>
<dbReference type="InterPro" id="IPR051788">
    <property type="entry name" value="MFS_Transporter"/>
</dbReference>
<evidence type="ECO:0000256" key="2">
    <source>
        <dbReference type="ARBA" id="ARBA00022692"/>
    </source>
</evidence>
<comment type="subcellular location">
    <subcellularLocation>
        <location evidence="1">Membrane</location>
        <topology evidence="1">Multi-pass membrane protein</topology>
    </subcellularLocation>
</comment>
<dbReference type="GO" id="GO:0016020">
    <property type="term" value="C:membrane"/>
    <property type="evidence" value="ECO:0007669"/>
    <property type="project" value="UniProtKB-SubCell"/>
</dbReference>
<feature type="transmembrane region" description="Helical" evidence="5">
    <location>
        <begin position="307"/>
        <end position="328"/>
    </location>
</feature>
<keyword evidence="3 5" id="KW-1133">Transmembrane helix</keyword>
<evidence type="ECO:0000313" key="8">
    <source>
        <dbReference type="Proteomes" id="UP000558284"/>
    </source>
</evidence>
<evidence type="ECO:0000256" key="1">
    <source>
        <dbReference type="ARBA" id="ARBA00004141"/>
    </source>
</evidence>
<name>A0A838BDN3_9HYPH</name>
<feature type="transmembrane region" description="Helical" evidence="5">
    <location>
        <begin position="340"/>
        <end position="366"/>
    </location>
</feature>
<sequence length="395" mass="40664">MVQRANILDTGDCVDRSKRIGARERWATYVVFMGTGTLISAWAPLIPFARFRLGIGEGELGILLLFLGGGSLIGMPLTGLLTARLGCRMVMVGGTLVAAAVLPFLAVSTSFIGMAFALAIFGGAMGTIDVSANIQAVTVEKRMGLSLMSGFHACYSIGGFIGAGGLSGLLKLGFGPLEASFALGLLVVASVCSRAMGFISYANDGGKSPPLFVFPKRLVLFIGVFSALVFMAEGAVLDWSGVFLVQYRGAETYAAGFGYAAFAVAITIGRLVGDRLINAVGAHQVLLAGGLVAATGFAMVLALPSQSLALCGFMLVGFGAANIVPIMFKAAGLQTLMPANLAVAVVTTFAYGGNLMGPALIGLIAHLVDLRVAFAMLAAIMAFVALAGRTVVPDR</sequence>
<keyword evidence="2 5" id="KW-0812">Transmembrane</keyword>
<dbReference type="EMBL" id="JACDTY010000026">
    <property type="protein sequence ID" value="MBA1144666.1"/>
    <property type="molecule type" value="Genomic_DNA"/>
</dbReference>
<dbReference type="InterPro" id="IPR011701">
    <property type="entry name" value="MFS"/>
</dbReference>
<dbReference type="AlphaFoldDB" id="A0A838BDN3"/>
<comment type="caution">
    <text evidence="7">The sequence shown here is derived from an EMBL/GenBank/DDBJ whole genome shotgun (WGS) entry which is preliminary data.</text>
</comment>
<feature type="domain" description="Major facilitator superfamily (MFS) profile" evidence="6">
    <location>
        <begin position="219"/>
        <end position="395"/>
    </location>
</feature>
<evidence type="ECO:0000259" key="6">
    <source>
        <dbReference type="PROSITE" id="PS50850"/>
    </source>
</evidence>
<dbReference type="InterPro" id="IPR020846">
    <property type="entry name" value="MFS_dom"/>
</dbReference>
<reference evidence="7 8" key="1">
    <citation type="submission" date="2020-07" db="EMBL/GenBank/DDBJ databases">
        <title>Definition of the novel symbiovar canariense within Mesorhizobium novociceri, a new species of genus Mesorhizobium nodulating Cicer canariense in the Caldera de Taburiente National Park (La Palma, Canary Islands).</title>
        <authorList>
            <person name="Leon-Barrios M."/>
            <person name="Perez-Yepez J."/>
            <person name="Flores-Felix J.D."/>
            <person name="Ramirez-Baena M.H."/>
            <person name="Pulido-Suarez L."/>
            <person name="Igual J.M."/>
            <person name="Velazquez E."/>
            <person name="Peix A."/>
        </authorList>
    </citation>
    <scope>NUCLEOTIDE SEQUENCE [LARGE SCALE GENOMIC DNA]</scope>
    <source>
        <strain evidence="7 8">CCANP35</strain>
    </source>
</reference>
<dbReference type="PANTHER" id="PTHR23514:SF13">
    <property type="entry name" value="INNER MEMBRANE PROTEIN YBJJ"/>
    <property type="match status" value="1"/>
</dbReference>
<feature type="transmembrane region" description="Helical" evidence="5">
    <location>
        <begin position="372"/>
        <end position="392"/>
    </location>
</feature>
<evidence type="ECO:0000256" key="5">
    <source>
        <dbReference type="SAM" id="Phobius"/>
    </source>
</evidence>
<feature type="transmembrane region" description="Helical" evidence="5">
    <location>
        <begin position="180"/>
        <end position="202"/>
    </location>
</feature>
<dbReference type="GO" id="GO:0022857">
    <property type="term" value="F:transmembrane transporter activity"/>
    <property type="evidence" value="ECO:0007669"/>
    <property type="project" value="InterPro"/>
</dbReference>
<keyword evidence="8" id="KW-1185">Reference proteome</keyword>
<evidence type="ECO:0000256" key="4">
    <source>
        <dbReference type="ARBA" id="ARBA00023136"/>
    </source>
</evidence>
<dbReference type="PROSITE" id="PS50850">
    <property type="entry name" value="MFS"/>
    <property type="match status" value="1"/>
</dbReference>
<dbReference type="SUPFAM" id="SSF103473">
    <property type="entry name" value="MFS general substrate transporter"/>
    <property type="match status" value="1"/>
</dbReference>
<protein>
    <submittedName>
        <fullName evidence="7">MFS transporter</fullName>
    </submittedName>
</protein>
<evidence type="ECO:0000313" key="7">
    <source>
        <dbReference type="EMBL" id="MBA1144666.1"/>
    </source>
</evidence>
<dbReference type="InterPro" id="IPR036259">
    <property type="entry name" value="MFS_trans_sf"/>
</dbReference>
<feature type="transmembrane region" description="Helical" evidence="5">
    <location>
        <begin position="112"/>
        <end position="132"/>
    </location>
</feature>
<keyword evidence="4 5" id="KW-0472">Membrane</keyword>
<feature type="transmembrane region" description="Helical" evidence="5">
    <location>
        <begin position="60"/>
        <end position="82"/>
    </location>
</feature>
<feature type="transmembrane region" description="Helical" evidence="5">
    <location>
        <begin position="252"/>
        <end position="273"/>
    </location>
</feature>